<dbReference type="PROSITE" id="PS50089">
    <property type="entry name" value="ZF_RING_2"/>
    <property type="match status" value="1"/>
</dbReference>
<feature type="domain" description="RING-type" evidence="2">
    <location>
        <begin position="34"/>
        <end position="85"/>
    </location>
</feature>
<keyword evidence="1" id="KW-0863">Zinc-finger</keyword>
<dbReference type="AlphaFoldDB" id="D7G455"/>
<name>D7G455_ECTSI</name>
<dbReference type="EMBL" id="FN649740">
    <property type="protein sequence ID" value="CBJ27070.1"/>
    <property type="molecule type" value="Genomic_DNA"/>
</dbReference>
<dbReference type="InParanoid" id="D7G455"/>
<keyword evidence="1" id="KW-0479">Metal-binding</keyword>
<proteinExistence type="predicted"/>
<dbReference type="GO" id="GO:0008270">
    <property type="term" value="F:zinc ion binding"/>
    <property type="evidence" value="ECO:0007669"/>
    <property type="project" value="UniProtKB-KW"/>
</dbReference>
<dbReference type="InterPro" id="IPR001841">
    <property type="entry name" value="Znf_RING"/>
</dbReference>
<reference evidence="3 4" key="1">
    <citation type="journal article" date="2010" name="Nature">
        <title>The Ectocarpus genome and the independent evolution of multicellularity in brown algae.</title>
        <authorList>
            <person name="Cock J.M."/>
            <person name="Sterck L."/>
            <person name="Rouze P."/>
            <person name="Scornet D."/>
            <person name="Allen A.E."/>
            <person name="Amoutzias G."/>
            <person name="Anthouard V."/>
            <person name="Artiguenave F."/>
            <person name="Aury J.M."/>
            <person name="Badger J.H."/>
            <person name="Beszteri B."/>
            <person name="Billiau K."/>
            <person name="Bonnet E."/>
            <person name="Bothwell J.H."/>
            <person name="Bowler C."/>
            <person name="Boyen C."/>
            <person name="Brownlee C."/>
            <person name="Carrano C.J."/>
            <person name="Charrier B."/>
            <person name="Cho G.Y."/>
            <person name="Coelho S.M."/>
            <person name="Collen J."/>
            <person name="Corre E."/>
            <person name="Da Silva C."/>
            <person name="Delage L."/>
            <person name="Delaroque N."/>
            <person name="Dittami S.M."/>
            <person name="Doulbeau S."/>
            <person name="Elias M."/>
            <person name="Farnham G."/>
            <person name="Gachon C.M."/>
            <person name="Gschloessl B."/>
            <person name="Heesch S."/>
            <person name="Jabbari K."/>
            <person name="Jubin C."/>
            <person name="Kawai H."/>
            <person name="Kimura K."/>
            <person name="Kloareg B."/>
            <person name="Kupper F.C."/>
            <person name="Lang D."/>
            <person name="Le Bail A."/>
            <person name="Leblanc C."/>
            <person name="Lerouge P."/>
            <person name="Lohr M."/>
            <person name="Lopez P.J."/>
            <person name="Martens C."/>
            <person name="Maumus F."/>
            <person name="Michel G."/>
            <person name="Miranda-Saavedra D."/>
            <person name="Morales J."/>
            <person name="Moreau H."/>
            <person name="Motomura T."/>
            <person name="Nagasato C."/>
            <person name="Napoli C.A."/>
            <person name="Nelson D.R."/>
            <person name="Nyvall-Collen P."/>
            <person name="Peters A.F."/>
            <person name="Pommier C."/>
            <person name="Potin P."/>
            <person name="Poulain J."/>
            <person name="Quesneville H."/>
            <person name="Read B."/>
            <person name="Rensing S.A."/>
            <person name="Ritter A."/>
            <person name="Rousvoal S."/>
            <person name="Samanta M."/>
            <person name="Samson G."/>
            <person name="Schroeder D.C."/>
            <person name="Segurens B."/>
            <person name="Strittmatter M."/>
            <person name="Tonon T."/>
            <person name="Tregear J.W."/>
            <person name="Valentin K."/>
            <person name="von Dassow P."/>
            <person name="Yamagishi T."/>
            <person name="Van de Peer Y."/>
            <person name="Wincker P."/>
        </authorList>
    </citation>
    <scope>NUCLEOTIDE SEQUENCE [LARGE SCALE GENOMIC DNA]</scope>
    <source>
        <strain evidence="4">Ec32 / CCAP1310/4</strain>
    </source>
</reference>
<evidence type="ECO:0000256" key="1">
    <source>
        <dbReference type="PROSITE-ProRule" id="PRU00175"/>
    </source>
</evidence>
<dbReference type="InterPro" id="IPR013083">
    <property type="entry name" value="Znf_RING/FYVE/PHD"/>
</dbReference>
<protein>
    <recommendedName>
        <fullName evidence="2">RING-type domain-containing protein</fullName>
    </recommendedName>
</protein>
<dbReference type="Gene3D" id="3.30.40.10">
    <property type="entry name" value="Zinc/RING finger domain, C3HC4 (zinc finger)"/>
    <property type="match status" value="1"/>
</dbReference>
<keyword evidence="4" id="KW-1185">Reference proteome</keyword>
<organism evidence="3 4">
    <name type="scientific">Ectocarpus siliculosus</name>
    <name type="common">Brown alga</name>
    <name type="synonym">Conferva siliculosa</name>
    <dbReference type="NCBI Taxonomy" id="2880"/>
    <lineage>
        <taxon>Eukaryota</taxon>
        <taxon>Sar</taxon>
        <taxon>Stramenopiles</taxon>
        <taxon>Ochrophyta</taxon>
        <taxon>PX clade</taxon>
        <taxon>Phaeophyceae</taxon>
        <taxon>Ectocarpales</taxon>
        <taxon>Ectocarpaceae</taxon>
        <taxon>Ectocarpus</taxon>
    </lineage>
</organism>
<evidence type="ECO:0000313" key="3">
    <source>
        <dbReference type="EMBL" id="CBJ27070.1"/>
    </source>
</evidence>
<dbReference type="EMBL" id="FN648763">
    <property type="protein sequence ID" value="CBJ27070.1"/>
    <property type="molecule type" value="Genomic_DNA"/>
</dbReference>
<keyword evidence="1" id="KW-0862">Zinc</keyword>
<dbReference type="Proteomes" id="UP000002630">
    <property type="component" value="Linkage Group LG15"/>
</dbReference>
<gene>
    <name evidence="3" type="ORF">Esi_0055_0003</name>
</gene>
<dbReference type="Pfam" id="PF13639">
    <property type="entry name" value="zf-RING_2"/>
    <property type="match status" value="1"/>
</dbReference>
<accession>D7G455</accession>
<dbReference type="SUPFAM" id="SSF57850">
    <property type="entry name" value="RING/U-box"/>
    <property type="match status" value="1"/>
</dbReference>
<evidence type="ECO:0000259" key="2">
    <source>
        <dbReference type="PROSITE" id="PS50089"/>
    </source>
</evidence>
<evidence type="ECO:0000313" key="4">
    <source>
        <dbReference type="Proteomes" id="UP000002630"/>
    </source>
</evidence>
<sequence>MQDDDNMQAGVVRENGQTFDDVDRVNDAGRDDLCVICLDPLATRRRSSLRCRRVFHKDCIERLCRQNRRRKDDPPGAWICCPMCRQPTIIGEIRGFESVIVWPVPRRIVSGQSYASIDLYAFLERRNDRRTRATHVLVTLAEDILGFLMPPFSVPPGWSEYVEHVRRLPRREVDDTVWLPILCREEGARDVLVAWGREVHRPERGGRYPPFPWPLQPTSRPRPRRMLRQTETMEEYVNRRAREGHNHYDVLVDLRADVLRERRPPYVPPQGWSGCVNAHRVVSENVRSSLYEEVQFTVLRVCGRYEGIREWASAVRFWARRVEQGEEVGGFPVFPSADNGNVSPHVSEERRYEEERDVVVAVVGEVATAGASAEVQRAAGRALERGNRQLQDSTVGRRGNGAAFEDSARECLEDYVRRVTRAGSAPNTIQHLVDDIIHNASPPFIAGAFWDDFVATRRRHVNARRQYQRFPFGDEPEDAALGDFRDRIEHWAEVHERRSRRDCRSMLLPTFPWSLSVESPGIWDCTRHVERTNAVSVADFARPNDDGPFPPPCTQPGSLRHVISSAARVARRGHAGGETRRRKHGRD</sequence>